<dbReference type="OrthoDB" id="7725475at2759"/>
<feature type="chain" id="PRO_5001994917" evidence="1">
    <location>
        <begin position="28"/>
        <end position="299"/>
    </location>
</feature>
<dbReference type="InterPro" id="IPR014716">
    <property type="entry name" value="Fibrinogen_a/b/g_C_1"/>
</dbReference>
<dbReference type="Gene3D" id="3.90.215.10">
    <property type="entry name" value="Gamma Fibrinogen, chain A, domain 1"/>
    <property type="match status" value="1"/>
</dbReference>
<dbReference type="PROSITE" id="PS51406">
    <property type="entry name" value="FIBRINOGEN_C_2"/>
    <property type="match status" value="1"/>
</dbReference>
<evidence type="ECO:0000259" key="2">
    <source>
        <dbReference type="PROSITE" id="PS51406"/>
    </source>
</evidence>
<reference evidence="3" key="2">
    <citation type="journal article" date="2015" name="Gigascience">
        <title>Reconstructing a comprehensive transcriptome assembly of a white-pupal translocated strain of the pest fruit fly Bactrocera cucurbitae.</title>
        <authorList>
            <person name="Sim S.B."/>
            <person name="Calla B."/>
            <person name="Hall B."/>
            <person name="DeRego T."/>
            <person name="Geib S.M."/>
        </authorList>
    </citation>
    <scope>NUCLEOTIDE SEQUENCE</scope>
</reference>
<dbReference type="Pfam" id="PF00147">
    <property type="entry name" value="Fibrinogen_C"/>
    <property type="match status" value="1"/>
</dbReference>
<dbReference type="GO" id="GO:0005615">
    <property type="term" value="C:extracellular space"/>
    <property type="evidence" value="ECO:0007669"/>
    <property type="project" value="TreeGrafter"/>
</dbReference>
<organism evidence="3">
    <name type="scientific">Zeugodacus cucurbitae</name>
    <name type="common">Melon fruit fly</name>
    <name type="synonym">Bactrocera cucurbitae</name>
    <dbReference type="NCBI Taxonomy" id="28588"/>
    <lineage>
        <taxon>Eukaryota</taxon>
        <taxon>Metazoa</taxon>
        <taxon>Ecdysozoa</taxon>
        <taxon>Arthropoda</taxon>
        <taxon>Hexapoda</taxon>
        <taxon>Insecta</taxon>
        <taxon>Pterygota</taxon>
        <taxon>Neoptera</taxon>
        <taxon>Endopterygota</taxon>
        <taxon>Diptera</taxon>
        <taxon>Brachycera</taxon>
        <taxon>Muscomorpha</taxon>
        <taxon>Tephritoidea</taxon>
        <taxon>Tephritidae</taxon>
        <taxon>Zeugodacus</taxon>
        <taxon>Zeugodacus</taxon>
    </lineage>
</organism>
<dbReference type="PANTHER" id="PTHR19143">
    <property type="entry name" value="FIBRINOGEN/TENASCIN/ANGIOPOEITIN"/>
    <property type="match status" value="1"/>
</dbReference>
<name>A0A0A1XGQ2_ZEUCU</name>
<dbReference type="InterPro" id="IPR036056">
    <property type="entry name" value="Fibrinogen-like_C"/>
</dbReference>
<evidence type="ECO:0000256" key="1">
    <source>
        <dbReference type="SAM" id="SignalP"/>
    </source>
</evidence>
<proteinExistence type="predicted"/>
<dbReference type="SMART" id="SM00186">
    <property type="entry name" value="FBG"/>
    <property type="match status" value="1"/>
</dbReference>
<feature type="signal peptide" evidence="1">
    <location>
        <begin position="1"/>
        <end position="27"/>
    </location>
</feature>
<reference evidence="3" key="1">
    <citation type="submission" date="2014-11" db="EMBL/GenBank/DDBJ databases">
        <authorList>
            <person name="Geib S."/>
        </authorList>
    </citation>
    <scope>NUCLEOTIDE SEQUENCE</scope>
</reference>
<feature type="domain" description="Fibrinogen C-terminal" evidence="2">
    <location>
        <begin position="93"/>
        <end position="269"/>
    </location>
</feature>
<dbReference type="EMBL" id="GBXI01004614">
    <property type="protein sequence ID" value="JAD09678.1"/>
    <property type="molecule type" value="Transcribed_RNA"/>
</dbReference>
<gene>
    <name evidence="3" type="primary">ANGPTL7_0</name>
    <name evidence="3" type="ORF">g.760</name>
</gene>
<dbReference type="InterPro" id="IPR002181">
    <property type="entry name" value="Fibrinogen_a/b/g_C_dom"/>
</dbReference>
<dbReference type="SUPFAM" id="SSF56496">
    <property type="entry name" value="Fibrinogen C-terminal domain-like"/>
    <property type="match status" value="1"/>
</dbReference>
<dbReference type="AlphaFoldDB" id="A0A0A1XGQ2"/>
<evidence type="ECO:0000313" key="3">
    <source>
        <dbReference type="EMBL" id="JAD09678.1"/>
    </source>
</evidence>
<dbReference type="InterPro" id="IPR050373">
    <property type="entry name" value="Fibrinogen_C-term_domain"/>
</dbReference>
<accession>A0A0A1XGQ2</accession>
<protein>
    <submittedName>
        <fullName evidence="3">Angiopoietin-related protein 7</fullName>
    </submittedName>
</protein>
<dbReference type="PANTHER" id="PTHR19143:SF444">
    <property type="entry name" value="PROTEIN SCABROUS"/>
    <property type="match status" value="1"/>
</dbReference>
<keyword evidence="1" id="KW-0732">Signal</keyword>
<sequence>MFFLQRGFVTIVTFSILILIYTDTVSCDSQQASENPSDELNSFVTVLAEYMLNHTDEVSSRFIKDEQTIKEVLQKQTELNKEINVHHTTTTNADEISTPRSCAEILPNLSAGNSGIYNITPLNMSPFEVFCLTDPKGGCGWTLVWRRNEINDDFNRTWAEYRNGFGELTDNFFIGLDKLYALTIAEPQQLRMGIKYGSNNWELDIFDEFVVGNVCTQYELVITNPQNKRRIFKRLNKRAHFFTKDLSSSSKNEECAKAMGMGWWYTDDCKNYLKSRVYYRYINSPTYMVIRPQSCDIKN</sequence>
<dbReference type="GeneID" id="105208476"/>